<comment type="caution">
    <text evidence="3">The sequence shown here is derived from an EMBL/GenBank/DDBJ whole genome shotgun (WGS) entry which is preliminary data.</text>
</comment>
<protein>
    <submittedName>
        <fullName evidence="3">D-alanyl-D-alanine carboxypeptidase</fullName>
    </submittedName>
</protein>
<name>Z9JS31_9MICO</name>
<sequence>MRQLNVWRPLAVIMCAAVPIGFYAIGDVTDAFPGILTLEQEEQGPQAGPPAQAEDLSREDPVQMVPSAAPGVDAAAGPELAARMDAHAELPVVQGNLAYAVVDAETGTTLAARDADTARVPASTQKLLTAAALLRVRSGDDTLATRARLGEGTLTLIGEGDMFLTEERLAALADESAAMIAQEGGGPVRVVLDDSFIVDGMNPAWGGNGPAGGWVAPVAALALDEGKLDGEQYGAKSTDPAADAAARFAQLLRDRGVEVTGEVARGAAPETGPEVEIRSAPLREIVQYVLTISDNTGAELLSYLVADARGEETTASGASGAVEAEVRDLAAELGLPASDLESLDLHDGSGLSVDNRVPPRLFAAVLGEVASGGAPTLEPLLYDVPVSGLSGTLAERFGEDDASAARGIVRGKTGYLSGTATLAGVATRPDGRTVSYMIVVHGFDRADAIEAREAVDTVAAEIVTSR</sequence>
<dbReference type="PATRIC" id="fig|396014.3.peg.2645"/>
<dbReference type="RefSeq" id="WP_038373257.1">
    <property type="nucleotide sequence ID" value="NZ_KK069998.1"/>
</dbReference>
<dbReference type="HOGENOM" id="CLU_017692_0_2_11"/>
<gene>
    <name evidence="3" type="ORF">BF93_03080</name>
</gene>
<evidence type="ECO:0000313" key="4">
    <source>
        <dbReference type="Proteomes" id="UP000023067"/>
    </source>
</evidence>
<accession>Z9JS31</accession>
<dbReference type="GO" id="GO:0004185">
    <property type="term" value="F:serine-type carboxypeptidase activity"/>
    <property type="evidence" value="ECO:0007669"/>
    <property type="project" value="InterPro"/>
</dbReference>
<organism evidence="3 4">
    <name type="scientific">Brachybacterium phenoliresistens</name>
    <dbReference type="NCBI Taxonomy" id="396014"/>
    <lineage>
        <taxon>Bacteria</taxon>
        <taxon>Bacillati</taxon>
        <taxon>Actinomycetota</taxon>
        <taxon>Actinomycetes</taxon>
        <taxon>Micrococcales</taxon>
        <taxon>Dermabacteraceae</taxon>
        <taxon>Brachybacterium</taxon>
    </lineage>
</organism>
<evidence type="ECO:0000256" key="1">
    <source>
        <dbReference type="ARBA" id="ARBA00006096"/>
    </source>
</evidence>
<keyword evidence="4" id="KW-1185">Reference proteome</keyword>
<dbReference type="PANTHER" id="PTHR30023:SF0">
    <property type="entry name" value="PENICILLIN-SENSITIVE CARBOXYPEPTIDASE A"/>
    <property type="match status" value="1"/>
</dbReference>
<dbReference type="PANTHER" id="PTHR30023">
    <property type="entry name" value="D-ALANYL-D-ALANINE CARBOXYPEPTIDASE"/>
    <property type="match status" value="1"/>
</dbReference>
<dbReference type="GO" id="GO:0006508">
    <property type="term" value="P:proteolysis"/>
    <property type="evidence" value="ECO:0007669"/>
    <property type="project" value="InterPro"/>
</dbReference>
<comment type="similarity">
    <text evidence="1">Belongs to the peptidase S13 family.</text>
</comment>
<dbReference type="Gene3D" id="3.40.710.10">
    <property type="entry name" value="DD-peptidase/beta-lactamase superfamily"/>
    <property type="match status" value="2"/>
</dbReference>
<dbReference type="AlphaFoldDB" id="Z9JS31"/>
<dbReference type="GO" id="GO:0000270">
    <property type="term" value="P:peptidoglycan metabolic process"/>
    <property type="evidence" value="ECO:0007669"/>
    <property type="project" value="TreeGrafter"/>
</dbReference>
<dbReference type="InterPro" id="IPR000667">
    <property type="entry name" value="Peptidase_S13"/>
</dbReference>
<dbReference type="InterPro" id="IPR012338">
    <property type="entry name" value="Beta-lactam/transpept-like"/>
</dbReference>
<evidence type="ECO:0000256" key="2">
    <source>
        <dbReference type="ARBA" id="ARBA00022801"/>
    </source>
</evidence>
<dbReference type="STRING" id="396014.BF93_03080"/>
<dbReference type="EMBL" id="JDYK01000014">
    <property type="protein sequence ID" value="EWS80606.1"/>
    <property type="molecule type" value="Genomic_DNA"/>
</dbReference>
<proteinExistence type="inferred from homology"/>
<dbReference type="eggNOG" id="COG2027">
    <property type="taxonomic scope" value="Bacteria"/>
</dbReference>
<keyword evidence="3" id="KW-0645">Protease</keyword>
<evidence type="ECO:0000313" key="3">
    <source>
        <dbReference type="EMBL" id="EWS80606.1"/>
    </source>
</evidence>
<dbReference type="SUPFAM" id="SSF56601">
    <property type="entry name" value="beta-lactamase/transpeptidase-like"/>
    <property type="match status" value="1"/>
</dbReference>
<dbReference type="OrthoDB" id="56883at2"/>
<keyword evidence="2" id="KW-0378">Hydrolase</keyword>
<dbReference type="Proteomes" id="UP000023067">
    <property type="component" value="Unassembled WGS sequence"/>
</dbReference>
<keyword evidence="3" id="KW-0121">Carboxypeptidase</keyword>
<reference evidence="3 4" key="1">
    <citation type="submission" date="2014-02" db="EMBL/GenBank/DDBJ databases">
        <title>Genome sequence of Brachybacterium phenoliresistens strain W13A50.</title>
        <authorList>
            <person name="Wang X."/>
        </authorList>
    </citation>
    <scope>NUCLEOTIDE SEQUENCE [LARGE SCALE GENOMIC DNA]</scope>
    <source>
        <strain evidence="3 4">W13A50</strain>
    </source>
</reference>
<dbReference type="PRINTS" id="PR00922">
    <property type="entry name" value="DADACBPTASE3"/>
</dbReference>
<dbReference type="Pfam" id="PF02113">
    <property type="entry name" value="Peptidase_S13"/>
    <property type="match status" value="2"/>
</dbReference>